<dbReference type="Pfam" id="PF13191">
    <property type="entry name" value="AAA_16"/>
    <property type="match status" value="1"/>
</dbReference>
<keyword evidence="1" id="KW-0547">Nucleotide-binding</keyword>
<dbReference type="PANTHER" id="PTHR16305">
    <property type="entry name" value="TESTICULAR SOLUBLE ADENYLYL CYCLASE"/>
    <property type="match status" value="1"/>
</dbReference>
<proteinExistence type="predicted"/>
<reference evidence="4 5" key="1">
    <citation type="journal article" date="2019" name="Int. J. Syst. Evol. Microbiol.">
        <title>The Global Catalogue of Microorganisms (GCM) 10K type strain sequencing project: providing services to taxonomists for standard genome sequencing and annotation.</title>
        <authorList>
            <consortium name="The Broad Institute Genomics Platform"/>
            <consortium name="The Broad Institute Genome Sequencing Center for Infectious Disease"/>
            <person name="Wu L."/>
            <person name="Ma J."/>
        </authorList>
    </citation>
    <scope>NUCLEOTIDE SEQUENCE [LARGE SCALE GENOMIC DNA]</scope>
    <source>
        <strain evidence="4 5">JCM 10303</strain>
    </source>
</reference>
<dbReference type="InterPro" id="IPR027417">
    <property type="entry name" value="P-loop_NTPase"/>
</dbReference>
<comment type="caution">
    <text evidence="4">The sequence shown here is derived from an EMBL/GenBank/DDBJ whole genome shotgun (WGS) entry which is preliminary data.</text>
</comment>
<dbReference type="Gene3D" id="3.40.50.300">
    <property type="entry name" value="P-loop containing nucleotide triphosphate hydrolases"/>
    <property type="match status" value="1"/>
</dbReference>
<dbReference type="InterPro" id="IPR000792">
    <property type="entry name" value="Tscrpt_reg_LuxR_C"/>
</dbReference>
<dbReference type="SUPFAM" id="SSF46894">
    <property type="entry name" value="C-terminal effector domain of the bipartite response regulators"/>
    <property type="match status" value="1"/>
</dbReference>
<dbReference type="InterPro" id="IPR041664">
    <property type="entry name" value="AAA_16"/>
</dbReference>
<organism evidence="4 5">
    <name type="scientific">Saccharopolyspora erythraea</name>
    <name type="common">Streptomyces erythraeus</name>
    <dbReference type="NCBI Taxonomy" id="1836"/>
    <lineage>
        <taxon>Bacteria</taxon>
        <taxon>Bacillati</taxon>
        <taxon>Actinomycetota</taxon>
        <taxon>Actinomycetes</taxon>
        <taxon>Pseudonocardiales</taxon>
        <taxon>Pseudonocardiaceae</taxon>
        <taxon>Saccharopolyspora</taxon>
    </lineage>
</organism>
<dbReference type="Pfam" id="PF00196">
    <property type="entry name" value="GerE"/>
    <property type="match status" value="1"/>
</dbReference>
<evidence type="ECO:0000313" key="4">
    <source>
        <dbReference type="EMBL" id="GAA0540339.1"/>
    </source>
</evidence>
<gene>
    <name evidence="4" type="ORF">GCM10009533_44280</name>
</gene>
<dbReference type="Gene3D" id="1.25.40.10">
    <property type="entry name" value="Tetratricopeptide repeat domain"/>
    <property type="match status" value="1"/>
</dbReference>
<dbReference type="PROSITE" id="PS00622">
    <property type="entry name" value="HTH_LUXR_1"/>
    <property type="match status" value="1"/>
</dbReference>
<dbReference type="InterPro" id="IPR016032">
    <property type="entry name" value="Sig_transdc_resp-reg_C-effctor"/>
</dbReference>
<dbReference type="SMART" id="SM00421">
    <property type="entry name" value="HTH_LUXR"/>
    <property type="match status" value="1"/>
</dbReference>
<protein>
    <recommendedName>
        <fullName evidence="3">HTH luxR-type domain-containing protein</fullName>
    </recommendedName>
</protein>
<dbReference type="EMBL" id="BAAAGS010000031">
    <property type="protein sequence ID" value="GAA0540339.1"/>
    <property type="molecule type" value="Genomic_DNA"/>
</dbReference>
<dbReference type="CDD" id="cd06170">
    <property type="entry name" value="LuxR_C_like"/>
    <property type="match status" value="1"/>
</dbReference>
<dbReference type="Proteomes" id="UP001500729">
    <property type="component" value="Unassembled WGS sequence"/>
</dbReference>
<keyword evidence="5" id="KW-1185">Reference proteome</keyword>
<evidence type="ECO:0000256" key="2">
    <source>
        <dbReference type="ARBA" id="ARBA00022840"/>
    </source>
</evidence>
<evidence type="ECO:0000313" key="5">
    <source>
        <dbReference type="Proteomes" id="UP001500729"/>
    </source>
</evidence>
<dbReference type="PANTHER" id="PTHR16305:SF35">
    <property type="entry name" value="TRANSCRIPTIONAL ACTIVATOR DOMAIN"/>
    <property type="match status" value="1"/>
</dbReference>
<feature type="domain" description="HTH luxR-type" evidence="3">
    <location>
        <begin position="845"/>
        <end position="910"/>
    </location>
</feature>
<dbReference type="Gene3D" id="1.10.10.10">
    <property type="entry name" value="Winged helix-like DNA-binding domain superfamily/Winged helix DNA-binding domain"/>
    <property type="match status" value="1"/>
</dbReference>
<keyword evidence="2" id="KW-0067">ATP-binding</keyword>
<dbReference type="InterPro" id="IPR036388">
    <property type="entry name" value="WH-like_DNA-bd_sf"/>
</dbReference>
<name>A0ABN1DDL5_SACER</name>
<dbReference type="PROSITE" id="PS50043">
    <property type="entry name" value="HTH_LUXR_2"/>
    <property type="match status" value="1"/>
</dbReference>
<evidence type="ECO:0000259" key="3">
    <source>
        <dbReference type="PROSITE" id="PS50043"/>
    </source>
</evidence>
<dbReference type="InterPro" id="IPR011990">
    <property type="entry name" value="TPR-like_helical_dom_sf"/>
</dbReference>
<evidence type="ECO:0000256" key="1">
    <source>
        <dbReference type="ARBA" id="ARBA00022741"/>
    </source>
</evidence>
<sequence length="914" mass="99671">MILAEREEQNRVLDSLERECAGSAGRVALVDGPMACGKSEFLRNVVERAQRAGFLALTAHCSRTERTLPGGVLSQLVRGIDNRYTRLLDAGLLDSAIALVEHDEIASELLRVFRELCSAVLDRARETPLLLAVDDAHHMDQGSATWLLQLLRRSQSSRVLVVLTADTRLPAVPWPLHSELLRQPHFRRIELAPLSAAGVGEVVAERAGDLAAQRLTADFTAASGGNPLLLHAMIDDHLAGRTAQHHDLALLSCLQRGGPFMSDVARAVAVLGPDATTETVAALAESDVDRVGHVLRALTAGGVLHDGAFRSPQAVAAVLATAENRALMHHRAARLLHEGGAPVSAVARHLVQAEDASESWARNVLREAAEVALLEGKPRFAIQCLELAHGSCGQESERAAIRARLAEAEWRTSPGSVLPHLTPLAAAADAGRLDGSDRAALVRRLLWHGRVDQARQVLDNLRRARRQKPDDLAVESRDIELWLGYAHPPLAAGAQRPVRSSRSVGFAMSSGDPWLHTTANLADVLVRGQSAKAVEQAERVLRDVHRTRGTMWCEEAAMLALVVLVHAGRVSLACDWCRKLAAATSDHQTPALQAIIASVRSELLLRGGEFKASVEQARAALRHLTPQAWGVAVGLPLSTLVLAHTRLGEHDEAARHLVHQVDDAMFHSRYGLHYLYARGHHHLATAHPYAALADFTACRDLTNDWGLARAGLVPWRTGAAEAWLQLGNTDEARRLAYDELAQPGPEQARSRGAALRLLAATNPPRRRPQLLNEALELLEKCGDRYEQARVLTDLSEAHHELNDNRRARPIFRRAWHLAGLCGAASLQERLLAVSGDTTRGHQVAGEGRISSLTDSERRVASLAVMGYTNREIAEKLYVTASTVEQHLTRVFRKLQVKRRAELPVELWSATARSA</sequence>
<dbReference type="PRINTS" id="PR00038">
    <property type="entry name" value="HTHLUXR"/>
</dbReference>
<dbReference type="SUPFAM" id="SSF52540">
    <property type="entry name" value="P-loop containing nucleoside triphosphate hydrolases"/>
    <property type="match status" value="1"/>
</dbReference>
<accession>A0ABN1DDL5</accession>